<dbReference type="Proteomes" id="UP000002038">
    <property type="component" value="Unassembled WGS sequence"/>
</dbReference>
<dbReference type="RefSeq" id="XP_031576504.1">
    <property type="nucleotide sequence ID" value="XM_031724349.1"/>
</dbReference>
<evidence type="ECO:0000313" key="3">
    <source>
        <dbReference type="Proteomes" id="UP000002038"/>
    </source>
</evidence>
<feature type="non-terminal residue" evidence="2">
    <location>
        <position position="1"/>
    </location>
</feature>
<feature type="transmembrane region" description="Helical" evidence="1">
    <location>
        <begin position="75"/>
        <end position="97"/>
    </location>
</feature>
<dbReference type="EMBL" id="GG657449">
    <property type="protein sequence ID" value="OAT05038.1"/>
    <property type="molecule type" value="Genomic_DNA"/>
</dbReference>
<evidence type="ECO:0000256" key="1">
    <source>
        <dbReference type="SAM" id="Phobius"/>
    </source>
</evidence>
<protein>
    <submittedName>
        <fullName evidence="2">Uncharacterized protein</fullName>
    </submittedName>
</protein>
<reference evidence="3" key="1">
    <citation type="journal article" date="2015" name="PLoS Genet.">
        <title>The dynamic genome and transcriptome of the human fungal pathogen Blastomyces and close relative Emmonsia.</title>
        <authorList>
            <person name="Munoz J.F."/>
            <person name="Gauthier G.M."/>
            <person name="Desjardins C.A."/>
            <person name="Gallo J.E."/>
            <person name="Holder J."/>
            <person name="Sullivan T.D."/>
            <person name="Marty A.J."/>
            <person name="Carmen J.C."/>
            <person name="Chen Z."/>
            <person name="Ding L."/>
            <person name="Gujja S."/>
            <person name="Magrini V."/>
            <person name="Misas E."/>
            <person name="Mitreva M."/>
            <person name="Priest M."/>
            <person name="Saif S."/>
            <person name="Whiston E.A."/>
            <person name="Young S."/>
            <person name="Zeng Q."/>
            <person name="Goldman W.E."/>
            <person name="Mardis E.R."/>
            <person name="Taylor J.W."/>
            <person name="McEwen J.G."/>
            <person name="Clay O.K."/>
            <person name="Klein B.S."/>
            <person name="Cuomo C.A."/>
        </authorList>
    </citation>
    <scope>NUCLEOTIDE SEQUENCE [LARGE SCALE GENOMIC DNA]</scope>
    <source>
        <strain evidence="3">SLH14081</strain>
    </source>
</reference>
<dbReference type="KEGG" id="bgh:BDBG_16388"/>
<keyword evidence="1" id="KW-0472">Membrane</keyword>
<sequence>SSCVDRSAFTDNSELNVELLVENLKNVIMKKLSVLYITESSVSLSVLSVSFSVTLSQSSTSVSVSGSLTSATSVSITLTSTTSGFIISAFIISSPCFKEMLCRLNKLYFSFLVTSVSEVILIEDDNTVETTLSHFQASSITFSFFSAEKVVCTSDY</sequence>
<evidence type="ECO:0000313" key="2">
    <source>
        <dbReference type="EMBL" id="OAT05038.1"/>
    </source>
</evidence>
<keyword evidence="3" id="KW-1185">Reference proteome</keyword>
<dbReference type="AlphaFoldDB" id="A0A179UCM7"/>
<name>A0A179UCM7_BLAGS</name>
<feature type="transmembrane region" description="Helical" evidence="1">
    <location>
        <begin position="34"/>
        <end position="55"/>
    </location>
</feature>
<organism evidence="2 3">
    <name type="scientific">Blastomyces gilchristii (strain SLH14081)</name>
    <name type="common">Blastomyces dermatitidis</name>
    <dbReference type="NCBI Taxonomy" id="559298"/>
    <lineage>
        <taxon>Eukaryota</taxon>
        <taxon>Fungi</taxon>
        <taxon>Dikarya</taxon>
        <taxon>Ascomycota</taxon>
        <taxon>Pezizomycotina</taxon>
        <taxon>Eurotiomycetes</taxon>
        <taxon>Eurotiomycetidae</taxon>
        <taxon>Onygenales</taxon>
        <taxon>Ajellomycetaceae</taxon>
        <taxon>Blastomyces</taxon>
    </lineage>
</organism>
<proteinExistence type="predicted"/>
<keyword evidence="1" id="KW-0812">Transmembrane</keyword>
<accession>A0A179UCM7</accession>
<dbReference type="VEuPathDB" id="FungiDB:BDBG_16388"/>
<keyword evidence="1" id="KW-1133">Transmembrane helix</keyword>
<feature type="non-terminal residue" evidence="2">
    <location>
        <position position="156"/>
    </location>
</feature>
<dbReference type="GeneID" id="42528525"/>
<gene>
    <name evidence="2" type="ORF">BDBG_16388</name>
</gene>